<proteinExistence type="predicted"/>
<protein>
    <submittedName>
        <fullName evidence="2">Uncharacterized protein</fullName>
    </submittedName>
</protein>
<organism evidence="2 3">
    <name type="scientific">Chitinophaga japonensis</name>
    <name type="common">Flexibacter japonensis</name>
    <dbReference type="NCBI Taxonomy" id="104662"/>
    <lineage>
        <taxon>Bacteria</taxon>
        <taxon>Pseudomonadati</taxon>
        <taxon>Bacteroidota</taxon>
        <taxon>Chitinophagia</taxon>
        <taxon>Chitinophagales</taxon>
        <taxon>Chitinophagaceae</taxon>
        <taxon>Chitinophaga</taxon>
    </lineage>
</organism>
<evidence type="ECO:0000313" key="3">
    <source>
        <dbReference type="Proteomes" id="UP000316778"/>
    </source>
</evidence>
<keyword evidence="1" id="KW-1133">Transmembrane helix</keyword>
<dbReference type="RefSeq" id="WP_145718995.1">
    <property type="nucleotide sequence ID" value="NZ_BAAAFY010000003.1"/>
</dbReference>
<feature type="transmembrane region" description="Helical" evidence="1">
    <location>
        <begin position="12"/>
        <end position="40"/>
    </location>
</feature>
<feature type="transmembrane region" description="Helical" evidence="1">
    <location>
        <begin position="47"/>
        <end position="66"/>
    </location>
</feature>
<dbReference type="AlphaFoldDB" id="A0A562SKV1"/>
<evidence type="ECO:0000313" key="2">
    <source>
        <dbReference type="EMBL" id="TWI81947.1"/>
    </source>
</evidence>
<reference evidence="2 3" key="1">
    <citation type="journal article" date="2013" name="Stand. Genomic Sci.">
        <title>Genomic Encyclopedia of Type Strains, Phase I: The one thousand microbial genomes (KMG-I) project.</title>
        <authorList>
            <person name="Kyrpides N.C."/>
            <person name="Woyke T."/>
            <person name="Eisen J.A."/>
            <person name="Garrity G."/>
            <person name="Lilburn T.G."/>
            <person name="Beck B.J."/>
            <person name="Whitman W.B."/>
            <person name="Hugenholtz P."/>
            <person name="Klenk H.P."/>
        </authorList>
    </citation>
    <scope>NUCLEOTIDE SEQUENCE [LARGE SCALE GENOMIC DNA]</scope>
    <source>
        <strain evidence="2 3">DSM 13484</strain>
    </source>
</reference>
<name>A0A562SKV1_CHIJA</name>
<keyword evidence="1" id="KW-0472">Membrane</keyword>
<feature type="transmembrane region" description="Helical" evidence="1">
    <location>
        <begin position="86"/>
        <end position="114"/>
    </location>
</feature>
<keyword evidence="3" id="KW-1185">Reference proteome</keyword>
<gene>
    <name evidence="2" type="ORF">LX66_5261</name>
</gene>
<dbReference type="EMBL" id="VLLG01000007">
    <property type="protein sequence ID" value="TWI81947.1"/>
    <property type="molecule type" value="Genomic_DNA"/>
</dbReference>
<evidence type="ECO:0000256" key="1">
    <source>
        <dbReference type="SAM" id="Phobius"/>
    </source>
</evidence>
<comment type="caution">
    <text evidence="2">The sequence shown here is derived from an EMBL/GenBank/DDBJ whole genome shotgun (WGS) entry which is preliminary data.</text>
</comment>
<keyword evidence="1" id="KW-0812">Transmembrane</keyword>
<accession>A0A562SKV1</accession>
<dbReference type="Proteomes" id="UP000316778">
    <property type="component" value="Unassembled WGS sequence"/>
</dbReference>
<sequence length="119" mass="13077">MRNKYGYYALLLLLLAGMHLLLSGGWLAAAWCILGILLALRLRRERFLLLYVLGMETVIGAGYGFFTGYSGGQLDYLAQRSSIPVPAWIGISVAVNVITAVLCMAASYYGVLLLKRTQK</sequence>